<dbReference type="Gene3D" id="3.80.10.10">
    <property type="entry name" value="Ribonuclease Inhibitor"/>
    <property type="match status" value="1"/>
</dbReference>
<gene>
    <name evidence="1" type="ORF">AAF712_016369</name>
</gene>
<reference evidence="1 2" key="1">
    <citation type="submission" date="2024-05" db="EMBL/GenBank/DDBJ databases">
        <title>A draft genome resource for the thread blight pathogen Marasmius tenuissimus strain MS-2.</title>
        <authorList>
            <person name="Yulfo-Soto G.E."/>
            <person name="Baruah I.K."/>
            <person name="Amoako-Attah I."/>
            <person name="Bukari Y."/>
            <person name="Meinhardt L.W."/>
            <person name="Bailey B.A."/>
            <person name="Cohen S.P."/>
        </authorList>
    </citation>
    <scope>NUCLEOTIDE SEQUENCE [LARGE SCALE GENOMIC DNA]</scope>
    <source>
        <strain evidence="1 2">MS-2</strain>
    </source>
</reference>
<name>A0ABR2Z7U0_9AGAR</name>
<evidence type="ECO:0000313" key="2">
    <source>
        <dbReference type="Proteomes" id="UP001437256"/>
    </source>
</evidence>
<comment type="caution">
    <text evidence="1">The sequence shown here is derived from an EMBL/GenBank/DDBJ whole genome shotgun (WGS) entry which is preliminary data.</text>
</comment>
<keyword evidence="2" id="KW-1185">Reference proteome</keyword>
<accession>A0ABR2Z7U0</accession>
<organism evidence="1 2">
    <name type="scientific">Marasmius tenuissimus</name>
    <dbReference type="NCBI Taxonomy" id="585030"/>
    <lineage>
        <taxon>Eukaryota</taxon>
        <taxon>Fungi</taxon>
        <taxon>Dikarya</taxon>
        <taxon>Basidiomycota</taxon>
        <taxon>Agaricomycotina</taxon>
        <taxon>Agaricomycetes</taxon>
        <taxon>Agaricomycetidae</taxon>
        <taxon>Agaricales</taxon>
        <taxon>Marasmiineae</taxon>
        <taxon>Marasmiaceae</taxon>
        <taxon>Marasmius</taxon>
    </lineage>
</organism>
<dbReference type="InterPro" id="IPR032675">
    <property type="entry name" value="LRR_dom_sf"/>
</dbReference>
<proteinExistence type="predicted"/>
<dbReference type="Proteomes" id="UP001437256">
    <property type="component" value="Unassembled WGS sequence"/>
</dbReference>
<dbReference type="EMBL" id="JBBXMP010000750">
    <property type="protein sequence ID" value="KAL0057014.1"/>
    <property type="molecule type" value="Genomic_DNA"/>
</dbReference>
<protein>
    <submittedName>
        <fullName evidence="1">Uncharacterized protein</fullName>
    </submittedName>
</protein>
<sequence length="341" mass="38449">MRVKAFRLLMTPMLTARFKKLTMVDDGLSAAISKDEPFVADSTVLFPKLEYVHLAGALRNYPRPRWLWNGIRQAPRLGEAVLDSPDSTGLEAFSGAPIKALEIKPSRFQAALRLLPTFHLLESLILRCPEDNRAGFMFPPVRCPRIQDLKLIYTGYEPYLSILSSLALPNLVSLHLDLASSDLSLSAFSAFGTVSSTLKKLTLTFDRPYKDVLLSKILSRIPGLVEFEIDLPQLSAHSSILDLFDQFTRKPAVGTQLQKLSLSIHPRGDLITHYFVSKCVRYLETRNAMTVKGVQSMARLKYFTLVGRFTSLHPFEYDSVMMGRMRDLEAHGTKCIIRELK</sequence>
<evidence type="ECO:0000313" key="1">
    <source>
        <dbReference type="EMBL" id="KAL0057014.1"/>
    </source>
</evidence>